<keyword evidence="1" id="KW-0732">Signal</keyword>
<feature type="signal peptide" evidence="1">
    <location>
        <begin position="1"/>
        <end position="22"/>
    </location>
</feature>
<proteinExistence type="predicted"/>
<dbReference type="EMBL" id="JBHSBC010000049">
    <property type="protein sequence ID" value="MFC3985787.1"/>
    <property type="molecule type" value="Genomic_DNA"/>
</dbReference>
<comment type="caution">
    <text evidence="2">The sequence shown here is derived from an EMBL/GenBank/DDBJ whole genome shotgun (WGS) entry which is preliminary data.</text>
</comment>
<protein>
    <recommendedName>
        <fullName evidence="4">Ig-like domain-containing protein</fullName>
    </recommendedName>
</protein>
<name>A0ABV8FAU1_9ACTN</name>
<evidence type="ECO:0008006" key="4">
    <source>
        <dbReference type="Google" id="ProtNLM"/>
    </source>
</evidence>
<accession>A0ABV8FAU1</accession>
<organism evidence="2 3">
    <name type="scientific">Streptosporangium jomthongense</name>
    <dbReference type="NCBI Taxonomy" id="1193683"/>
    <lineage>
        <taxon>Bacteria</taxon>
        <taxon>Bacillati</taxon>
        <taxon>Actinomycetota</taxon>
        <taxon>Actinomycetes</taxon>
        <taxon>Streptosporangiales</taxon>
        <taxon>Streptosporangiaceae</taxon>
        <taxon>Streptosporangium</taxon>
    </lineage>
</organism>
<evidence type="ECO:0000256" key="1">
    <source>
        <dbReference type="SAM" id="SignalP"/>
    </source>
</evidence>
<dbReference type="Proteomes" id="UP001595698">
    <property type="component" value="Unassembled WGS sequence"/>
</dbReference>
<feature type="chain" id="PRO_5046870793" description="Ig-like domain-containing protein" evidence="1">
    <location>
        <begin position="23"/>
        <end position="449"/>
    </location>
</feature>
<reference evidence="3" key="1">
    <citation type="journal article" date="2019" name="Int. J. Syst. Evol. Microbiol.">
        <title>The Global Catalogue of Microorganisms (GCM) 10K type strain sequencing project: providing services to taxonomists for standard genome sequencing and annotation.</title>
        <authorList>
            <consortium name="The Broad Institute Genomics Platform"/>
            <consortium name="The Broad Institute Genome Sequencing Center for Infectious Disease"/>
            <person name="Wu L."/>
            <person name="Ma J."/>
        </authorList>
    </citation>
    <scope>NUCLEOTIDE SEQUENCE [LARGE SCALE GENOMIC DNA]</scope>
    <source>
        <strain evidence="3">TBRC 7912</strain>
    </source>
</reference>
<keyword evidence="3" id="KW-1185">Reference proteome</keyword>
<evidence type="ECO:0000313" key="3">
    <source>
        <dbReference type="Proteomes" id="UP001595698"/>
    </source>
</evidence>
<sequence>MSAGTAMLATMATALMASPAAAASASTQTAATAVAKPRPAVSVGTPKASPSNYKGDCPVNVTFSSTVKVKAVASRTTVAYRWLRGDGSKSKVKTLVLKGKGNKSVTVKETSKFKGDVKGWQALQVLAPRGATSKKGSFRVSCGGGDEGGGKEVIQVGVGARAWVNEGNCQATLVGRITASSPTWVRYRWVVNGDVVDRDVVRVSSSTKVFHVIRPRHSLSGWAVLEIVDPVQNSSNRVGFRVWCKDESPKVTASVSAPDSYTGTCPVTRNFTGTISVSEGRGSVKYRWIRDGVAGSWQDVYFGGHGYQSRTVTDSWGASASGTSKRAIELYRGSTTGTVEGKVTCQAPAPEVKVWVVGESVSATQTAGACPAASLSGSGQIYASGATTLTYRWTVDGVTVESGPLVFTEAGTKTVTFTKATNGTHGGSAKLAIDGAGSQSVNFNAVCQA</sequence>
<evidence type="ECO:0000313" key="2">
    <source>
        <dbReference type="EMBL" id="MFC3985787.1"/>
    </source>
</evidence>
<dbReference type="RefSeq" id="WP_352013889.1">
    <property type="nucleotide sequence ID" value="NZ_JBHSBC010000049.1"/>
</dbReference>
<gene>
    <name evidence="2" type="ORF">ACFOYY_37060</name>
</gene>